<evidence type="ECO:0000256" key="5">
    <source>
        <dbReference type="ARBA" id="ARBA00022960"/>
    </source>
</evidence>
<dbReference type="GO" id="GO:0005886">
    <property type="term" value="C:plasma membrane"/>
    <property type="evidence" value="ECO:0007669"/>
    <property type="project" value="UniProtKB-SubCell"/>
</dbReference>
<dbReference type="NCBIfam" id="TIGR03426">
    <property type="entry name" value="shape_MreD"/>
    <property type="match status" value="1"/>
</dbReference>
<dbReference type="Gene3D" id="1.10.1760.20">
    <property type="match status" value="1"/>
</dbReference>
<feature type="transmembrane region" description="Helical" evidence="8">
    <location>
        <begin position="101"/>
        <end position="121"/>
    </location>
</feature>
<comment type="similarity">
    <text evidence="2">Belongs to the MreD family.</text>
</comment>
<dbReference type="Proteomes" id="UP000239471">
    <property type="component" value="Unassembled WGS sequence"/>
</dbReference>
<gene>
    <name evidence="9" type="ORF">CLVI_17820</name>
</gene>
<evidence type="ECO:0000256" key="4">
    <source>
        <dbReference type="ARBA" id="ARBA00022692"/>
    </source>
</evidence>
<keyword evidence="5" id="KW-0133">Cell shape</keyword>
<evidence type="ECO:0000256" key="2">
    <source>
        <dbReference type="ARBA" id="ARBA00007776"/>
    </source>
</evidence>
<name>A0A2T0BF33_9CLOT</name>
<evidence type="ECO:0000256" key="7">
    <source>
        <dbReference type="ARBA" id="ARBA00023136"/>
    </source>
</evidence>
<dbReference type="GO" id="GO:0008360">
    <property type="term" value="P:regulation of cell shape"/>
    <property type="evidence" value="ECO:0007669"/>
    <property type="project" value="UniProtKB-KW"/>
</dbReference>
<dbReference type="EMBL" id="PVXQ01000016">
    <property type="protein sequence ID" value="PRR82442.1"/>
    <property type="molecule type" value="Genomic_DNA"/>
</dbReference>
<evidence type="ECO:0000313" key="10">
    <source>
        <dbReference type="Proteomes" id="UP000239471"/>
    </source>
</evidence>
<dbReference type="Pfam" id="PF04093">
    <property type="entry name" value="MreD"/>
    <property type="match status" value="1"/>
</dbReference>
<dbReference type="PIRSF" id="PIRSF037497">
    <property type="entry name" value="MreD_Clostridium/Treponema_prd"/>
    <property type="match status" value="1"/>
</dbReference>
<reference evidence="9 10" key="1">
    <citation type="submission" date="2018-03" db="EMBL/GenBank/DDBJ databases">
        <title>Genome sequence of Clostridium vincentii DSM 10228.</title>
        <authorList>
            <person name="Poehlein A."/>
            <person name="Daniel R."/>
        </authorList>
    </citation>
    <scope>NUCLEOTIDE SEQUENCE [LARGE SCALE GENOMIC DNA]</scope>
    <source>
        <strain evidence="9 10">DSM 10228</strain>
    </source>
</reference>
<dbReference type="InterPro" id="IPR017225">
    <property type="entry name" value="Cell_shape_determin_MreD_prd"/>
</dbReference>
<dbReference type="InterPro" id="IPR007227">
    <property type="entry name" value="Cell_shape_determining_MreD"/>
</dbReference>
<proteinExistence type="inferred from homology"/>
<keyword evidence="3" id="KW-1003">Cell membrane</keyword>
<evidence type="ECO:0000256" key="6">
    <source>
        <dbReference type="ARBA" id="ARBA00022989"/>
    </source>
</evidence>
<sequence>MKKRIVLVLLAIFLLIVDNSFAPFISIKGAWPSFLFIFAIAYSIINGPKEGMIIGIIAGLLQDIFFYDGFGVNTLINMIFCFTAGNIGEDIWREKSLIPTITVFIMTILKYLVVFIIFYLLKIHIDFFRGVITAFYNAIIMLVIYKVIFKFFNREDIRRTWRF</sequence>
<keyword evidence="10" id="KW-1185">Reference proteome</keyword>
<accession>A0A2T0BF33</accession>
<keyword evidence="7 8" id="KW-0472">Membrane</keyword>
<evidence type="ECO:0000256" key="8">
    <source>
        <dbReference type="SAM" id="Phobius"/>
    </source>
</evidence>
<dbReference type="OrthoDB" id="9796616at2"/>
<keyword evidence="4 8" id="KW-0812">Transmembrane</keyword>
<evidence type="ECO:0000256" key="3">
    <source>
        <dbReference type="ARBA" id="ARBA00022475"/>
    </source>
</evidence>
<protein>
    <submittedName>
        <fullName evidence="9">Rod shape-determining protein MreD</fullName>
    </submittedName>
</protein>
<keyword evidence="6 8" id="KW-1133">Transmembrane helix</keyword>
<comment type="subcellular location">
    <subcellularLocation>
        <location evidence="1">Cell membrane</location>
        <topology evidence="1">Multi-pass membrane protein</topology>
    </subcellularLocation>
</comment>
<organism evidence="9 10">
    <name type="scientific">Clostridium vincentii</name>
    <dbReference type="NCBI Taxonomy" id="52704"/>
    <lineage>
        <taxon>Bacteria</taxon>
        <taxon>Bacillati</taxon>
        <taxon>Bacillota</taxon>
        <taxon>Clostridia</taxon>
        <taxon>Eubacteriales</taxon>
        <taxon>Clostridiaceae</taxon>
        <taxon>Clostridium</taxon>
    </lineage>
</organism>
<evidence type="ECO:0000313" key="9">
    <source>
        <dbReference type="EMBL" id="PRR82442.1"/>
    </source>
</evidence>
<feature type="transmembrane region" description="Helical" evidence="8">
    <location>
        <begin position="127"/>
        <end position="149"/>
    </location>
</feature>
<evidence type="ECO:0000256" key="1">
    <source>
        <dbReference type="ARBA" id="ARBA00004651"/>
    </source>
</evidence>
<dbReference type="RefSeq" id="WP_106059759.1">
    <property type="nucleotide sequence ID" value="NZ_PVXQ01000016.1"/>
</dbReference>
<dbReference type="AlphaFoldDB" id="A0A2T0BF33"/>
<comment type="caution">
    <text evidence="9">The sequence shown here is derived from an EMBL/GenBank/DDBJ whole genome shotgun (WGS) entry which is preliminary data.</text>
</comment>